<comment type="caution">
    <text evidence="1">The sequence shown here is derived from an EMBL/GenBank/DDBJ whole genome shotgun (WGS) entry which is preliminary data.</text>
</comment>
<evidence type="ECO:0000313" key="2">
    <source>
        <dbReference type="Proteomes" id="UP000299102"/>
    </source>
</evidence>
<accession>A0A4C1VDX6</accession>
<name>A0A4C1VDX6_EUMVA</name>
<reference evidence="1 2" key="1">
    <citation type="journal article" date="2019" name="Commun. Biol.">
        <title>The bagworm genome reveals a unique fibroin gene that provides high tensile strength.</title>
        <authorList>
            <person name="Kono N."/>
            <person name="Nakamura H."/>
            <person name="Ohtoshi R."/>
            <person name="Tomita M."/>
            <person name="Numata K."/>
            <person name="Arakawa K."/>
        </authorList>
    </citation>
    <scope>NUCLEOTIDE SEQUENCE [LARGE SCALE GENOMIC DNA]</scope>
</reference>
<evidence type="ECO:0000313" key="1">
    <source>
        <dbReference type="EMBL" id="GBP36833.1"/>
    </source>
</evidence>
<dbReference type="EMBL" id="BGZK01000324">
    <property type="protein sequence ID" value="GBP36833.1"/>
    <property type="molecule type" value="Genomic_DNA"/>
</dbReference>
<proteinExistence type="predicted"/>
<dbReference type="AlphaFoldDB" id="A0A4C1VDX6"/>
<dbReference type="Proteomes" id="UP000299102">
    <property type="component" value="Unassembled WGS sequence"/>
</dbReference>
<protein>
    <submittedName>
        <fullName evidence="1">Uncharacterized protein</fullName>
    </submittedName>
</protein>
<organism evidence="1 2">
    <name type="scientific">Eumeta variegata</name>
    <name type="common">Bagworm moth</name>
    <name type="synonym">Eumeta japonica</name>
    <dbReference type="NCBI Taxonomy" id="151549"/>
    <lineage>
        <taxon>Eukaryota</taxon>
        <taxon>Metazoa</taxon>
        <taxon>Ecdysozoa</taxon>
        <taxon>Arthropoda</taxon>
        <taxon>Hexapoda</taxon>
        <taxon>Insecta</taxon>
        <taxon>Pterygota</taxon>
        <taxon>Neoptera</taxon>
        <taxon>Endopterygota</taxon>
        <taxon>Lepidoptera</taxon>
        <taxon>Glossata</taxon>
        <taxon>Ditrysia</taxon>
        <taxon>Tineoidea</taxon>
        <taxon>Psychidae</taxon>
        <taxon>Oiketicinae</taxon>
        <taxon>Eumeta</taxon>
    </lineage>
</organism>
<sequence length="242" mass="26341">MDTRNPRGLTDALPASWAGIGFLMERDRVDGKGGEEVGHWNSLNSLSKINSGSCYFESVFGAVLPGSRCGGRRRRPTCCMLDLIASSRRALLDQNITAFKSSQLGGAAISEVGYNARARARTLPQLAYDSLYISRLLAYESVRVLTVKRTNRQTTQLVLNASDAESDFGSDNGLSKGDVAHLLVRAGLQVTLPIWRQRRVALDKDGRRALSQRKNNGVAFDSRLSCAYSVPSLTRGTNLSGT</sequence>
<gene>
    <name evidence="1" type="ORF">EVAR_96078_1</name>
</gene>
<keyword evidence="2" id="KW-1185">Reference proteome</keyword>